<dbReference type="InterPro" id="IPR011008">
    <property type="entry name" value="Dimeric_a/b-barrel"/>
</dbReference>
<dbReference type="RefSeq" id="WP_377255977.1">
    <property type="nucleotide sequence ID" value="NZ_JBHLUH010000060.1"/>
</dbReference>
<reference evidence="1 2" key="1">
    <citation type="submission" date="2024-09" db="EMBL/GenBank/DDBJ databases">
        <authorList>
            <person name="Sun Q."/>
            <person name="Mori K."/>
        </authorList>
    </citation>
    <scope>NUCLEOTIDE SEQUENCE [LARGE SCALE GENOMIC DNA]</scope>
    <source>
        <strain evidence="1 2">TBRC 3947</strain>
    </source>
</reference>
<sequence>MSRFLAIYHGAADDADKSEVSDEQRTGFMNAWAKWAQDHEGALVDNGSPLFRKKRVTAEGSDDFTDSKTGYAIVEADSHDEAVQIFSDHPHLRLFKGNWIEVLECPPIPG</sequence>
<dbReference type="EMBL" id="JBHLUH010000060">
    <property type="protein sequence ID" value="MFC0531483.1"/>
    <property type="molecule type" value="Genomic_DNA"/>
</dbReference>
<gene>
    <name evidence="1" type="ORF">ACFFIA_27945</name>
</gene>
<protein>
    <recommendedName>
        <fullName evidence="3">YCII-related domain-containing protein</fullName>
    </recommendedName>
</protein>
<name>A0ABV6MAN8_9ACTN</name>
<organism evidence="1 2">
    <name type="scientific">Phytohabitans kaempferiae</name>
    <dbReference type="NCBI Taxonomy" id="1620943"/>
    <lineage>
        <taxon>Bacteria</taxon>
        <taxon>Bacillati</taxon>
        <taxon>Actinomycetota</taxon>
        <taxon>Actinomycetes</taxon>
        <taxon>Micromonosporales</taxon>
        <taxon>Micromonosporaceae</taxon>
    </lineage>
</organism>
<dbReference type="SUPFAM" id="SSF54909">
    <property type="entry name" value="Dimeric alpha+beta barrel"/>
    <property type="match status" value="1"/>
</dbReference>
<accession>A0ABV6MAN8</accession>
<dbReference type="Gene3D" id="3.30.70.1060">
    <property type="entry name" value="Dimeric alpha+beta barrel"/>
    <property type="match status" value="1"/>
</dbReference>
<keyword evidence="2" id="KW-1185">Reference proteome</keyword>
<evidence type="ECO:0000313" key="2">
    <source>
        <dbReference type="Proteomes" id="UP001589867"/>
    </source>
</evidence>
<comment type="caution">
    <text evidence="1">The sequence shown here is derived from an EMBL/GenBank/DDBJ whole genome shotgun (WGS) entry which is preliminary data.</text>
</comment>
<evidence type="ECO:0000313" key="1">
    <source>
        <dbReference type="EMBL" id="MFC0531483.1"/>
    </source>
</evidence>
<dbReference type="Proteomes" id="UP001589867">
    <property type="component" value="Unassembled WGS sequence"/>
</dbReference>
<evidence type="ECO:0008006" key="3">
    <source>
        <dbReference type="Google" id="ProtNLM"/>
    </source>
</evidence>
<proteinExistence type="predicted"/>